<keyword evidence="7 9" id="KW-0472">Membrane</keyword>
<feature type="transmembrane region" description="Helical" evidence="9">
    <location>
        <begin position="340"/>
        <end position="357"/>
    </location>
</feature>
<keyword evidence="5 9" id="KW-0812">Transmembrane</keyword>
<dbReference type="Gene3D" id="1.10.3470.10">
    <property type="entry name" value="ABC transporter involved in vitamin B12 uptake, BtuC"/>
    <property type="match status" value="1"/>
</dbReference>
<dbReference type="GO" id="GO:0005886">
    <property type="term" value="C:plasma membrane"/>
    <property type="evidence" value="ECO:0007669"/>
    <property type="project" value="UniProtKB-SubCell"/>
</dbReference>
<comment type="similarity">
    <text evidence="2">Belongs to the binding-protein-dependent transport system permease family. FecCD subfamily.</text>
</comment>
<evidence type="ECO:0000313" key="10">
    <source>
        <dbReference type="EMBL" id="KLN36329.1"/>
    </source>
</evidence>
<reference evidence="10 11" key="1">
    <citation type="submission" date="2014-05" db="EMBL/GenBank/DDBJ databases">
        <title>Cellulosimicrobium funkei U11 genome.</title>
        <authorList>
            <person name="Hu C."/>
            <person name="Gong Y."/>
            <person name="Wan W."/>
            <person name="Jiang M."/>
        </authorList>
    </citation>
    <scope>NUCLEOTIDE SEQUENCE [LARGE SCALE GENOMIC DNA]</scope>
    <source>
        <strain evidence="10 11">U11</strain>
    </source>
</reference>
<keyword evidence="3" id="KW-0813">Transport</keyword>
<dbReference type="FunFam" id="1.10.3470.10:FF:000001">
    <property type="entry name" value="Vitamin B12 ABC transporter permease BtuC"/>
    <property type="match status" value="1"/>
</dbReference>
<feature type="transmembrane region" description="Helical" evidence="9">
    <location>
        <begin position="149"/>
        <end position="168"/>
    </location>
</feature>
<feature type="transmembrane region" description="Helical" evidence="9">
    <location>
        <begin position="40"/>
        <end position="60"/>
    </location>
</feature>
<evidence type="ECO:0000256" key="2">
    <source>
        <dbReference type="ARBA" id="ARBA00007935"/>
    </source>
</evidence>
<evidence type="ECO:0000256" key="8">
    <source>
        <dbReference type="SAM" id="MobiDB-lite"/>
    </source>
</evidence>
<dbReference type="InterPro" id="IPR000522">
    <property type="entry name" value="ABC_transptr_permease_BtuC"/>
</dbReference>
<dbReference type="AlphaFoldDB" id="A0A0H2KWT5"/>
<feature type="region of interest" description="Disordered" evidence="8">
    <location>
        <begin position="1"/>
        <end position="30"/>
    </location>
</feature>
<feature type="transmembrane region" description="Helical" evidence="9">
    <location>
        <begin position="180"/>
        <end position="201"/>
    </location>
</feature>
<feature type="transmembrane region" description="Helical" evidence="9">
    <location>
        <begin position="93"/>
        <end position="110"/>
    </location>
</feature>
<dbReference type="CDD" id="cd06550">
    <property type="entry name" value="TM_ABC_iron-siderophores_like"/>
    <property type="match status" value="1"/>
</dbReference>
<keyword evidence="4" id="KW-1003">Cell membrane</keyword>
<feature type="transmembrane region" description="Helical" evidence="9">
    <location>
        <begin position="310"/>
        <end position="333"/>
    </location>
</feature>
<accession>A0A0H2KWT5</accession>
<comment type="caution">
    <text evidence="10">The sequence shown here is derived from an EMBL/GenBank/DDBJ whole genome shotgun (WGS) entry which is preliminary data.</text>
</comment>
<keyword evidence="6 9" id="KW-1133">Transmembrane helix</keyword>
<organism evidence="10 11">
    <name type="scientific">Cellulosimicrobium funkei</name>
    <dbReference type="NCBI Taxonomy" id="264251"/>
    <lineage>
        <taxon>Bacteria</taxon>
        <taxon>Bacillati</taxon>
        <taxon>Actinomycetota</taxon>
        <taxon>Actinomycetes</taxon>
        <taxon>Micrococcales</taxon>
        <taxon>Promicromonosporaceae</taxon>
        <taxon>Cellulosimicrobium</taxon>
    </lineage>
</organism>
<evidence type="ECO:0000256" key="7">
    <source>
        <dbReference type="ARBA" id="ARBA00023136"/>
    </source>
</evidence>
<dbReference type="EMBL" id="JNBQ01000001">
    <property type="protein sequence ID" value="KLN36329.1"/>
    <property type="molecule type" value="Genomic_DNA"/>
</dbReference>
<dbReference type="PANTHER" id="PTHR30472">
    <property type="entry name" value="FERRIC ENTEROBACTIN TRANSPORT SYSTEM PERMEASE PROTEIN"/>
    <property type="match status" value="1"/>
</dbReference>
<feature type="transmembrane region" description="Helical" evidence="9">
    <location>
        <begin position="268"/>
        <end position="290"/>
    </location>
</feature>
<dbReference type="SUPFAM" id="SSF81345">
    <property type="entry name" value="ABC transporter involved in vitamin B12 uptake, BtuC"/>
    <property type="match status" value="1"/>
</dbReference>
<proteinExistence type="inferred from homology"/>
<dbReference type="STRING" id="264251.FB00_00305"/>
<evidence type="ECO:0000256" key="3">
    <source>
        <dbReference type="ARBA" id="ARBA00022448"/>
    </source>
</evidence>
<dbReference type="RefSeq" id="WP_047230876.1">
    <property type="nucleotide sequence ID" value="NZ_JNBQ01000001.1"/>
</dbReference>
<evidence type="ECO:0000256" key="5">
    <source>
        <dbReference type="ARBA" id="ARBA00022692"/>
    </source>
</evidence>
<protein>
    <submittedName>
        <fullName evidence="10">ABC transporter permease</fullName>
    </submittedName>
</protein>
<keyword evidence="11" id="KW-1185">Reference proteome</keyword>
<sequence>MTSPATADAPAGVPDGTLRPATDRDDRPAGVARTNAGRSLGLLVAVVVLVLAIVLSLVVGSKPVPLGTVWDALTGYDGSGDHVIIRDLRLPRTIVGLLVGAALGVSGGLIQAMTRNPLADPGILGVNAGAAFAVVLAVAFLGFTDIQSFIWFAFAGAVVATVAVYAIGSQGRGGATPVRLTLAGVALGAVLGGISQGITLLDPAAFDRMRFWGAGSLAGRTMEMAGTIAPFVVVGLVIALVVARPLNTIALGDDLASSLGAHVGRTRILVGVAVMLLCGAATAAAGPIAFVGLMVPHVARWTVGPDQRWILPYSAVLAPVLLLVSDVVGRVVVMPGELQVGIVTAFVGAPALIALVRRSKASGL</sequence>
<dbReference type="Pfam" id="PF01032">
    <property type="entry name" value="FecCD"/>
    <property type="match status" value="1"/>
</dbReference>
<dbReference type="InterPro" id="IPR037294">
    <property type="entry name" value="ABC_BtuC-like"/>
</dbReference>
<evidence type="ECO:0000256" key="4">
    <source>
        <dbReference type="ARBA" id="ARBA00022475"/>
    </source>
</evidence>
<evidence type="ECO:0000256" key="6">
    <source>
        <dbReference type="ARBA" id="ARBA00022989"/>
    </source>
</evidence>
<evidence type="ECO:0000256" key="1">
    <source>
        <dbReference type="ARBA" id="ARBA00004651"/>
    </source>
</evidence>
<name>A0A0H2KWT5_9MICO</name>
<dbReference type="PATRIC" id="fig|264251.5.peg.61"/>
<dbReference type="Proteomes" id="UP000035265">
    <property type="component" value="Unassembled WGS sequence"/>
</dbReference>
<gene>
    <name evidence="10" type="ORF">FB00_00305</name>
</gene>
<dbReference type="GO" id="GO:0022857">
    <property type="term" value="F:transmembrane transporter activity"/>
    <property type="evidence" value="ECO:0007669"/>
    <property type="project" value="InterPro"/>
</dbReference>
<dbReference type="PANTHER" id="PTHR30472:SF1">
    <property type="entry name" value="FE(3+) DICITRATE TRANSPORT SYSTEM PERMEASE PROTEIN FECC-RELATED"/>
    <property type="match status" value="1"/>
</dbReference>
<comment type="subcellular location">
    <subcellularLocation>
        <location evidence="1">Cell membrane</location>
        <topology evidence="1">Multi-pass membrane protein</topology>
    </subcellularLocation>
</comment>
<evidence type="ECO:0000256" key="9">
    <source>
        <dbReference type="SAM" id="Phobius"/>
    </source>
</evidence>
<feature type="transmembrane region" description="Helical" evidence="9">
    <location>
        <begin position="122"/>
        <end position="143"/>
    </location>
</feature>
<evidence type="ECO:0000313" key="11">
    <source>
        <dbReference type="Proteomes" id="UP000035265"/>
    </source>
</evidence>
<feature type="transmembrane region" description="Helical" evidence="9">
    <location>
        <begin position="228"/>
        <end position="247"/>
    </location>
</feature>
<dbReference type="GO" id="GO:0033214">
    <property type="term" value="P:siderophore-iron import into cell"/>
    <property type="evidence" value="ECO:0007669"/>
    <property type="project" value="TreeGrafter"/>
</dbReference>